<evidence type="ECO:0000256" key="7">
    <source>
        <dbReference type="SAM" id="Phobius"/>
    </source>
</evidence>
<feature type="transmembrane region" description="Helical" evidence="7">
    <location>
        <begin position="206"/>
        <end position="225"/>
    </location>
</feature>
<gene>
    <name evidence="9" type="ORF">CAL13_17770</name>
</gene>
<evidence type="ECO:0000256" key="6">
    <source>
        <dbReference type="SAM" id="MobiDB-lite"/>
    </source>
</evidence>
<dbReference type="AlphaFoldDB" id="A0A1W6Z3Y0"/>
<reference evidence="9 10" key="1">
    <citation type="submission" date="2017-05" db="EMBL/GenBank/DDBJ databases">
        <title>Complete and WGS of Bordetella genogroups.</title>
        <authorList>
            <person name="Spilker T."/>
            <person name="LiPuma J."/>
        </authorList>
    </citation>
    <scope>NUCLEOTIDE SEQUENCE [LARGE SCALE GENOMIC DNA]</scope>
    <source>
        <strain evidence="9 10">AU17164</strain>
    </source>
</reference>
<keyword evidence="5 7" id="KW-0472">Membrane</keyword>
<evidence type="ECO:0000256" key="1">
    <source>
        <dbReference type="ARBA" id="ARBA00004141"/>
    </source>
</evidence>
<sequence>MTRPLAASRAAPPSTKAATGATATAAQPGGWEGYGAAFLGILVFSLTLPMSRIAVMELDPFLVGLGRALAAAVPAGLLLWITRSRLPRREERLGIVLAALGVVIGWPVASTLAMQTVPAAHGAVFNGLLPLSTAAFAAWGSGERPPGRFWLWALAGAALVAVFALREGGGAPQSGDLWLLVAVVLGGMGYAEGARVSRTLGGWRTICWALVISAPFVAGPVLWMAAHAPAAPSPVTWMALTYLSFGSMFLGFFFWYRGLAHGGIARVGQVQLLQPFLTVVAAGLLFGETVTWTTLFFAVAVIGILAAGRRAAARRP</sequence>
<evidence type="ECO:0000313" key="9">
    <source>
        <dbReference type="EMBL" id="ARP87854.1"/>
    </source>
</evidence>
<feature type="transmembrane region" description="Helical" evidence="7">
    <location>
        <begin position="34"/>
        <end position="55"/>
    </location>
</feature>
<dbReference type="RefSeq" id="WP_086073111.1">
    <property type="nucleotide sequence ID" value="NZ_CP021109.1"/>
</dbReference>
<dbReference type="Proteomes" id="UP000194139">
    <property type="component" value="Chromosome"/>
</dbReference>
<accession>A0A1W6Z3Y0</accession>
<dbReference type="Pfam" id="PF00892">
    <property type="entry name" value="EamA"/>
    <property type="match status" value="2"/>
</dbReference>
<dbReference type="SUPFAM" id="SSF103481">
    <property type="entry name" value="Multidrug resistance efflux transporter EmrE"/>
    <property type="match status" value="2"/>
</dbReference>
<feature type="transmembrane region" description="Helical" evidence="7">
    <location>
        <begin position="61"/>
        <end position="81"/>
    </location>
</feature>
<keyword evidence="3 7" id="KW-0812">Transmembrane</keyword>
<feature type="domain" description="EamA" evidence="8">
    <location>
        <begin position="174"/>
        <end position="303"/>
    </location>
</feature>
<dbReference type="PANTHER" id="PTHR32322:SF2">
    <property type="entry name" value="EAMA DOMAIN-CONTAINING PROTEIN"/>
    <property type="match status" value="1"/>
</dbReference>
<keyword evidence="10" id="KW-1185">Reference proteome</keyword>
<feature type="transmembrane region" description="Helical" evidence="7">
    <location>
        <begin position="119"/>
        <end position="137"/>
    </location>
</feature>
<comment type="similarity">
    <text evidence="2">Belongs to the EamA transporter family.</text>
</comment>
<evidence type="ECO:0000256" key="3">
    <source>
        <dbReference type="ARBA" id="ARBA00022692"/>
    </source>
</evidence>
<dbReference type="GO" id="GO:0016020">
    <property type="term" value="C:membrane"/>
    <property type="evidence" value="ECO:0007669"/>
    <property type="project" value="UniProtKB-SubCell"/>
</dbReference>
<name>A0A1W6Z3Y0_9BORD</name>
<evidence type="ECO:0000256" key="5">
    <source>
        <dbReference type="ARBA" id="ARBA00023136"/>
    </source>
</evidence>
<feature type="domain" description="EamA" evidence="8">
    <location>
        <begin position="33"/>
        <end position="158"/>
    </location>
</feature>
<evidence type="ECO:0000259" key="8">
    <source>
        <dbReference type="Pfam" id="PF00892"/>
    </source>
</evidence>
<evidence type="ECO:0000313" key="10">
    <source>
        <dbReference type="Proteomes" id="UP000194139"/>
    </source>
</evidence>
<dbReference type="PANTHER" id="PTHR32322">
    <property type="entry name" value="INNER MEMBRANE TRANSPORTER"/>
    <property type="match status" value="1"/>
</dbReference>
<feature type="region of interest" description="Disordered" evidence="6">
    <location>
        <begin position="1"/>
        <end position="22"/>
    </location>
</feature>
<protein>
    <submittedName>
        <fullName evidence="9">EamA family transporter</fullName>
    </submittedName>
</protein>
<evidence type="ECO:0000256" key="4">
    <source>
        <dbReference type="ARBA" id="ARBA00022989"/>
    </source>
</evidence>
<dbReference type="InterPro" id="IPR050638">
    <property type="entry name" value="AA-Vitamin_Transporters"/>
</dbReference>
<feature type="transmembrane region" description="Helical" evidence="7">
    <location>
        <begin position="149"/>
        <end position="165"/>
    </location>
</feature>
<feature type="transmembrane region" description="Helical" evidence="7">
    <location>
        <begin position="177"/>
        <end position="194"/>
    </location>
</feature>
<feature type="transmembrane region" description="Helical" evidence="7">
    <location>
        <begin position="93"/>
        <end position="113"/>
    </location>
</feature>
<keyword evidence="4 7" id="KW-1133">Transmembrane helix</keyword>
<feature type="transmembrane region" description="Helical" evidence="7">
    <location>
        <begin position="268"/>
        <end position="286"/>
    </location>
</feature>
<comment type="subcellular location">
    <subcellularLocation>
        <location evidence="1">Membrane</location>
        <topology evidence="1">Multi-pass membrane protein</topology>
    </subcellularLocation>
</comment>
<feature type="transmembrane region" description="Helical" evidence="7">
    <location>
        <begin position="292"/>
        <end position="312"/>
    </location>
</feature>
<feature type="transmembrane region" description="Helical" evidence="7">
    <location>
        <begin position="237"/>
        <end position="256"/>
    </location>
</feature>
<organism evidence="9 10">
    <name type="scientific">Bordetella genomosp. 9</name>
    <dbReference type="NCBI Taxonomy" id="1416803"/>
    <lineage>
        <taxon>Bacteria</taxon>
        <taxon>Pseudomonadati</taxon>
        <taxon>Pseudomonadota</taxon>
        <taxon>Betaproteobacteria</taxon>
        <taxon>Burkholderiales</taxon>
        <taxon>Alcaligenaceae</taxon>
        <taxon>Bordetella</taxon>
    </lineage>
</organism>
<proteinExistence type="inferred from homology"/>
<dbReference type="InterPro" id="IPR000620">
    <property type="entry name" value="EamA_dom"/>
</dbReference>
<dbReference type="InterPro" id="IPR037185">
    <property type="entry name" value="EmrE-like"/>
</dbReference>
<dbReference type="EMBL" id="CP021109">
    <property type="protein sequence ID" value="ARP87854.1"/>
    <property type="molecule type" value="Genomic_DNA"/>
</dbReference>
<evidence type="ECO:0000256" key="2">
    <source>
        <dbReference type="ARBA" id="ARBA00007362"/>
    </source>
</evidence>